<evidence type="ECO:0000313" key="3">
    <source>
        <dbReference type="EMBL" id="VVM96982.1"/>
    </source>
</evidence>
<feature type="region of interest" description="Disordered" evidence="1">
    <location>
        <begin position="589"/>
        <end position="618"/>
    </location>
</feature>
<dbReference type="EMBL" id="CABVHG010000017">
    <property type="protein sequence ID" value="VVM96982.1"/>
    <property type="molecule type" value="Genomic_DNA"/>
</dbReference>
<dbReference type="Proteomes" id="UP000326595">
    <property type="component" value="Chromosome"/>
</dbReference>
<dbReference type="RefSeq" id="WP_038995770.1">
    <property type="nucleotide sequence ID" value="NZ_OZ024668.1"/>
</dbReference>
<evidence type="ECO:0000313" key="2">
    <source>
        <dbReference type="EMBL" id="CAK9889809.1"/>
    </source>
</evidence>
<accession>A0A5E6TWS5</accession>
<gene>
    <name evidence="2" type="ORF">PS652_02641</name>
    <name evidence="3" type="ORF">PS652_03088</name>
</gene>
<dbReference type="EMBL" id="OZ024668">
    <property type="protein sequence ID" value="CAK9889809.1"/>
    <property type="molecule type" value="Genomic_DNA"/>
</dbReference>
<dbReference type="AlphaFoldDB" id="A0A5E6TWS5"/>
<organism evidence="3">
    <name type="scientific">Pseudomonas fluorescens</name>
    <dbReference type="NCBI Taxonomy" id="294"/>
    <lineage>
        <taxon>Bacteria</taxon>
        <taxon>Pseudomonadati</taxon>
        <taxon>Pseudomonadota</taxon>
        <taxon>Gammaproteobacteria</taxon>
        <taxon>Pseudomonadales</taxon>
        <taxon>Pseudomonadaceae</taxon>
        <taxon>Pseudomonas</taxon>
    </lineage>
</organism>
<dbReference type="Gene3D" id="3.40.390.10">
    <property type="entry name" value="Collagenase (Catalytic Domain)"/>
    <property type="match status" value="1"/>
</dbReference>
<feature type="region of interest" description="Disordered" evidence="1">
    <location>
        <begin position="1"/>
        <end position="26"/>
    </location>
</feature>
<sequence>MISNPAARPSTYSTDQPASSTPLTAGQHYGAVSEDYRQALLLAQAWLQRAGEVGCDPAQQEAVEQAAMLFLGGCDQSQDFTDSFKTLQTYIGALEQGRTLLIESAGFFVQRLGDSGLATAAFYEPGTDRIFINGDYHQAIGGTVKLAAMTVLHEATHARLHTVDHCYSQDEPDTVDVSALAVHAYQTGPEASRNADSVMTFIHVLAHQHADDDASCNFRQQLQSWCREFPCEGLIELKALIEPLRLSTATEDSEPPRCERSGPGVVRSDSSQPGIAWLTAESALADFSLELLQKANPQRLQPQGPEMAPLSSAEKVYALLVPATLKRIVDECLVRPSHESTAPLALALHRIAHAIATEPHGGQRTSLARTALQRLFEPRAGLAEGIAAQHRQAGMIKPCLALLDVLQASLAAAPELRDTARQWLGIAGRKPIGLAKLLEQKGHPGPGGDVRLRFDTLRYQLKQGLPITAPAAALMAPGLYAQNLNEVIRANAGAAKPAKITLSAQHQRQEQVRKDRHARLDKEAHGHLQAHNSRENALAAARSQARAEEAIAAQSRDVQHKLQVAEQRREQRRHDNALMAKQSVAAYEAEVHKQARKRTIEPQGRAVQSSPASHSPALRGASFSLPALAQGPQVDGIPVAALHSIDWGDRRPGNYSDLARCGVAGRVGVSSNSGGTLVNTTFSVPVRVLTSTGLQPQTLSFATSVSSPAVVAHLPFTPRQLAAMPSSGHARGTQATCQAAIVTRVGVGSRGAEVEVVGPAGRLRVAVAQATLHDEKGAWLTLAKAPPSLRR</sequence>
<feature type="compositionally biased region" description="Polar residues" evidence="1">
    <location>
        <begin position="10"/>
        <end position="24"/>
    </location>
</feature>
<protein>
    <submittedName>
        <fullName evidence="3">Uncharacterized protein</fullName>
    </submittedName>
</protein>
<name>A0A5E6TWS5_PSEFL</name>
<dbReference type="InterPro" id="IPR024079">
    <property type="entry name" value="MetalloPept_cat_dom_sf"/>
</dbReference>
<reference evidence="3" key="1">
    <citation type="submission" date="2019-09" db="EMBL/GenBank/DDBJ databases">
        <authorList>
            <person name="Chandra G."/>
            <person name="Truman W A."/>
        </authorList>
    </citation>
    <scope>NUCLEOTIDE SEQUENCE [LARGE SCALE GENOMIC DNA]</scope>
    <source>
        <strain evidence="3">PS652</strain>
    </source>
</reference>
<feature type="region of interest" description="Disordered" evidence="1">
    <location>
        <begin position="248"/>
        <end position="271"/>
    </location>
</feature>
<reference evidence="2 4" key="2">
    <citation type="submission" date="2024-03" db="EMBL/GenBank/DDBJ databases">
        <authorList>
            <person name="Alaster D. Moffat"/>
            <person name="Govind Chandra"/>
            <person name="Andrew W. Truman"/>
        </authorList>
    </citation>
    <scope>NUCLEOTIDE SEQUENCE [LARGE SCALE GENOMIC DNA]</scope>
    <source>
        <strain evidence="2">PS652</strain>
    </source>
</reference>
<evidence type="ECO:0000313" key="4">
    <source>
        <dbReference type="Proteomes" id="UP000326595"/>
    </source>
</evidence>
<dbReference type="GO" id="GO:0008237">
    <property type="term" value="F:metallopeptidase activity"/>
    <property type="evidence" value="ECO:0007669"/>
    <property type="project" value="InterPro"/>
</dbReference>
<feature type="compositionally biased region" description="Low complexity" evidence="1">
    <location>
        <begin position="537"/>
        <end position="555"/>
    </location>
</feature>
<feature type="compositionally biased region" description="Basic and acidic residues" evidence="1">
    <location>
        <begin position="566"/>
        <end position="576"/>
    </location>
</feature>
<feature type="region of interest" description="Disordered" evidence="1">
    <location>
        <begin position="523"/>
        <end position="576"/>
    </location>
</feature>
<evidence type="ECO:0000256" key="1">
    <source>
        <dbReference type="SAM" id="MobiDB-lite"/>
    </source>
</evidence>
<proteinExistence type="predicted"/>